<dbReference type="AlphaFoldDB" id="A0A9N9FPH6"/>
<reference evidence="1" key="1">
    <citation type="submission" date="2021-06" db="EMBL/GenBank/DDBJ databases">
        <authorList>
            <person name="Kallberg Y."/>
            <person name="Tangrot J."/>
            <person name="Rosling A."/>
        </authorList>
    </citation>
    <scope>NUCLEOTIDE SEQUENCE</scope>
    <source>
        <strain evidence="1">MT106</strain>
    </source>
</reference>
<dbReference type="EMBL" id="CAJVPL010001021">
    <property type="protein sequence ID" value="CAG8547418.1"/>
    <property type="molecule type" value="Genomic_DNA"/>
</dbReference>
<name>A0A9N9FPH6_9GLOM</name>
<gene>
    <name evidence="1" type="ORF">AGERDE_LOCUS6490</name>
</gene>
<proteinExistence type="predicted"/>
<dbReference type="Proteomes" id="UP000789831">
    <property type="component" value="Unassembled WGS sequence"/>
</dbReference>
<protein>
    <submittedName>
        <fullName evidence="1">3496_t:CDS:1</fullName>
    </submittedName>
</protein>
<keyword evidence="2" id="KW-1185">Reference proteome</keyword>
<sequence>MVDPHSILAWIQNYRLEEGTKPAMLVESFGAQFTLCVRENTINTLWNGDTANNYGVLKRFKNYCSQNPKTDRNVHPIPFLGCGPSTGKSRFLQEIGNIIREKARLSNDEIKCILGEAVFLNVTYGNGSAVTDFDMDIGAEASLALRILYTHFIHGNDDMSYVLFAQTARKENAKQFALPVALQAIYEYKKMKKLVIVVGIDEVNKLYDKDRTRSCNSGSVFFVPILAGTVESPPRSIITKSMHQALQLPLQLLDAFDMLLIACNLGFDEAFVYQNNLFRHALEIFYELICGEAETYEWEDIDLVEMMIILKKKLKGRYKFKEFANKITPMLANAILERSVDEDDVVDIDGHEVSYKTLKSYGILMLEPVDDEFYIRLWVWLLIKSVRNRSIYNFWDGQEIAKGIVGERKKIC</sequence>
<dbReference type="OrthoDB" id="2433727at2759"/>
<comment type="caution">
    <text evidence="1">The sequence shown here is derived from an EMBL/GenBank/DDBJ whole genome shotgun (WGS) entry which is preliminary data.</text>
</comment>
<accession>A0A9N9FPH6</accession>
<evidence type="ECO:0000313" key="1">
    <source>
        <dbReference type="EMBL" id="CAG8547418.1"/>
    </source>
</evidence>
<organism evidence="1 2">
    <name type="scientific">Ambispora gerdemannii</name>
    <dbReference type="NCBI Taxonomy" id="144530"/>
    <lineage>
        <taxon>Eukaryota</taxon>
        <taxon>Fungi</taxon>
        <taxon>Fungi incertae sedis</taxon>
        <taxon>Mucoromycota</taxon>
        <taxon>Glomeromycotina</taxon>
        <taxon>Glomeromycetes</taxon>
        <taxon>Archaeosporales</taxon>
        <taxon>Ambisporaceae</taxon>
        <taxon>Ambispora</taxon>
    </lineage>
</organism>
<evidence type="ECO:0000313" key="2">
    <source>
        <dbReference type="Proteomes" id="UP000789831"/>
    </source>
</evidence>